<keyword evidence="1" id="KW-1133">Transmembrane helix</keyword>
<dbReference type="EMBL" id="KZ559676">
    <property type="protein sequence ID" value="PLN74876.1"/>
    <property type="molecule type" value="Genomic_DNA"/>
</dbReference>
<dbReference type="AlphaFoldDB" id="A0A2J5HDJ3"/>
<organism evidence="2 3">
    <name type="scientific">Aspergillus taichungensis</name>
    <dbReference type="NCBI Taxonomy" id="482145"/>
    <lineage>
        <taxon>Eukaryota</taxon>
        <taxon>Fungi</taxon>
        <taxon>Dikarya</taxon>
        <taxon>Ascomycota</taxon>
        <taxon>Pezizomycotina</taxon>
        <taxon>Eurotiomycetes</taxon>
        <taxon>Eurotiomycetidae</taxon>
        <taxon>Eurotiales</taxon>
        <taxon>Aspergillaceae</taxon>
        <taxon>Aspergillus</taxon>
        <taxon>Aspergillus subgen. Circumdati</taxon>
    </lineage>
</organism>
<keyword evidence="3" id="KW-1185">Reference proteome</keyword>
<accession>A0A2J5HDJ3</accession>
<sequence>MRSRHGRQGELLAGQTGVFLSDDCDFGGIPCRASVDSSDHALVLAVCLTRSRLADKSPTHSSTDTRELPVIFFFLITFIMIIISAVIRPFCPATFTFLI</sequence>
<keyword evidence="1" id="KW-0812">Transmembrane</keyword>
<protein>
    <submittedName>
        <fullName evidence="2">Uncharacterized protein</fullName>
    </submittedName>
</protein>
<feature type="transmembrane region" description="Helical" evidence="1">
    <location>
        <begin position="70"/>
        <end position="90"/>
    </location>
</feature>
<evidence type="ECO:0000256" key="1">
    <source>
        <dbReference type="SAM" id="Phobius"/>
    </source>
</evidence>
<proteinExistence type="predicted"/>
<keyword evidence="1" id="KW-0472">Membrane</keyword>
<reference evidence="3" key="1">
    <citation type="submission" date="2017-12" db="EMBL/GenBank/DDBJ databases">
        <authorList>
            <consortium name="DOE Joint Genome Institute"/>
            <person name="Mondo S.J."/>
            <person name="Kjaerbolling I."/>
            <person name="Vesth T.C."/>
            <person name="Frisvad J.C."/>
            <person name="Nybo J.L."/>
            <person name="Theobald S."/>
            <person name="Kuo A."/>
            <person name="Bowyer P."/>
            <person name="Matsuda Y."/>
            <person name="Lyhne E.K."/>
            <person name="Kogle M.E."/>
            <person name="Clum A."/>
            <person name="Lipzen A."/>
            <person name="Salamov A."/>
            <person name="Ngan C.Y."/>
            <person name="Daum C."/>
            <person name="Chiniquy J."/>
            <person name="Barry K."/>
            <person name="LaButti K."/>
            <person name="Haridas S."/>
            <person name="Simmons B.A."/>
            <person name="Magnuson J.K."/>
            <person name="Mortensen U.H."/>
            <person name="Larsen T.O."/>
            <person name="Grigoriev I.V."/>
            <person name="Baker S.E."/>
            <person name="Andersen M.R."/>
            <person name="Nordberg H.P."/>
            <person name="Cantor M.N."/>
            <person name="Hua S.X."/>
        </authorList>
    </citation>
    <scope>NUCLEOTIDE SEQUENCE [LARGE SCALE GENOMIC DNA]</scope>
    <source>
        <strain evidence="3">IBT 19404</strain>
    </source>
</reference>
<gene>
    <name evidence="2" type="ORF">BDW42DRAFT_181592</name>
</gene>
<dbReference type="Proteomes" id="UP000235023">
    <property type="component" value="Unassembled WGS sequence"/>
</dbReference>
<evidence type="ECO:0000313" key="2">
    <source>
        <dbReference type="EMBL" id="PLN74876.1"/>
    </source>
</evidence>
<name>A0A2J5HDJ3_9EURO</name>
<evidence type="ECO:0000313" key="3">
    <source>
        <dbReference type="Proteomes" id="UP000235023"/>
    </source>
</evidence>